<evidence type="ECO:0000256" key="1">
    <source>
        <dbReference type="ARBA" id="ARBA00004514"/>
    </source>
</evidence>
<keyword evidence="6" id="KW-0966">Cell projection</keyword>
<evidence type="ECO:0000256" key="3">
    <source>
        <dbReference type="ARBA" id="ARBA00022490"/>
    </source>
</evidence>
<keyword evidence="7" id="KW-1185">Reference proteome</keyword>
<dbReference type="PANTHER" id="PTHR34773">
    <property type="entry name" value="FLAGELLAR SECRETION CHAPERONE FLIS"/>
    <property type="match status" value="1"/>
</dbReference>
<keyword evidence="5" id="KW-0143">Chaperone</keyword>
<dbReference type="NCBIfam" id="TIGR00208">
    <property type="entry name" value="fliS"/>
    <property type="match status" value="1"/>
</dbReference>
<keyword evidence="3" id="KW-0963">Cytoplasm</keyword>
<dbReference type="Gene3D" id="1.20.120.340">
    <property type="entry name" value="Flagellar protein FliS"/>
    <property type="match status" value="1"/>
</dbReference>
<proteinExistence type="inferred from homology"/>
<name>A0ABN1AZ21_9LACT</name>
<dbReference type="PIRSF" id="PIRSF039090">
    <property type="entry name" value="Flis"/>
    <property type="match status" value="1"/>
</dbReference>
<keyword evidence="6" id="KW-0969">Cilium</keyword>
<comment type="caution">
    <text evidence="6">The sequence shown here is derived from an EMBL/GenBank/DDBJ whole genome shotgun (WGS) entry which is preliminary data.</text>
</comment>
<evidence type="ECO:0000256" key="5">
    <source>
        <dbReference type="ARBA" id="ARBA00023186"/>
    </source>
</evidence>
<dbReference type="Proteomes" id="UP001410648">
    <property type="component" value="Unassembled WGS sequence"/>
</dbReference>
<evidence type="ECO:0000256" key="4">
    <source>
        <dbReference type="ARBA" id="ARBA00022795"/>
    </source>
</evidence>
<evidence type="ECO:0000313" key="6">
    <source>
        <dbReference type="EMBL" id="GAA0486393.1"/>
    </source>
</evidence>
<dbReference type="InterPro" id="IPR003713">
    <property type="entry name" value="FliS"/>
</dbReference>
<keyword evidence="6" id="KW-0282">Flagellum</keyword>
<accession>A0ABN1AZ21</accession>
<dbReference type="Pfam" id="PF02561">
    <property type="entry name" value="FliS"/>
    <property type="match status" value="1"/>
</dbReference>
<dbReference type="SUPFAM" id="SSF101116">
    <property type="entry name" value="Flagellar export chaperone FliS"/>
    <property type="match status" value="1"/>
</dbReference>
<dbReference type="InterPro" id="IPR036584">
    <property type="entry name" value="FliS_sf"/>
</dbReference>
<gene>
    <name evidence="6" type="primary">fliS</name>
    <name evidence="6" type="ORF">GCM10008936_14010</name>
</gene>
<sequence>MSYTSASKVYKKNQIETASPKQLVVLLYEGAIKFIRLAELSVEKEDFNKVNTNLIKAQDIVTELMVSLNHQEGQNAIASELQSLYSFILSQLIQANLDKDQKKMSETRHLMSELLEAWASI</sequence>
<comment type="subcellular location">
    <subcellularLocation>
        <location evidence="1">Cytoplasm</location>
        <location evidence="1">Cytosol</location>
    </subcellularLocation>
</comment>
<evidence type="ECO:0000256" key="2">
    <source>
        <dbReference type="ARBA" id="ARBA00008787"/>
    </source>
</evidence>
<dbReference type="CDD" id="cd16098">
    <property type="entry name" value="FliS"/>
    <property type="match status" value="1"/>
</dbReference>
<keyword evidence="4" id="KW-1005">Bacterial flagellum biogenesis</keyword>
<reference evidence="6 7" key="1">
    <citation type="journal article" date="2019" name="Int. J. Syst. Evol. Microbiol.">
        <title>The Global Catalogue of Microorganisms (GCM) 10K type strain sequencing project: providing services to taxonomists for standard genome sequencing and annotation.</title>
        <authorList>
            <consortium name="The Broad Institute Genomics Platform"/>
            <consortium name="The Broad Institute Genome Sequencing Center for Infectious Disease"/>
            <person name="Wu L."/>
            <person name="Ma J."/>
        </authorList>
    </citation>
    <scope>NUCLEOTIDE SEQUENCE [LARGE SCALE GENOMIC DNA]</scope>
    <source>
        <strain evidence="6 7">JCM 14232</strain>
    </source>
</reference>
<dbReference type="PANTHER" id="PTHR34773:SF1">
    <property type="entry name" value="FLAGELLAR SECRETION CHAPERONE FLIS"/>
    <property type="match status" value="1"/>
</dbReference>
<dbReference type="RefSeq" id="WP_346024821.1">
    <property type="nucleotide sequence ID" value="NZ_BAAADA010000116.1"/>
</dbReference>
<evidence type="ECO:0000313" key="7">
    <source>
        <dbReference type="Proteomes" id="UP001410648"/>
    </source>
</evidence>
<comment type="similarity">
    <text evidence="2">Belongs to the FliS family.</text>
</comment>
<dbReference type="EMBL" id="BAAADA010000116">
    <property type="protein sequence ID" value="GAA0486393.1"/>
    <property type="molecule type" value="Genomic_DNA"/>
</dbReference>
<organism evidence="6 7">
    <name type="scientific">Alkalibacterium indicireducens</name>
    <dbReference type="NCBI Taxonomy" id="398758"/>
    <lineage>
        <taxon>Bacteria</taxon>
        <taxon>Bacillati</taxon>
        <taxon>Bacillota</taxon>
        <taxon>Bacilli</taxon>
        <taxon>Lactobacillales</taxon>
        <taxon>Carnobacteriaceae</taxon>
        <taxon>Alkalibacterium</taxon>
    </lineage>
</organism>
<protein>
    <submittedName>
        <fullName evidence="6">Flagellar export chaperone FliS</fullName>
    </submittedName>
</protein>